<dbReference type="PANTHER" id="PTHR48081:SF25">
    <property type="entry name" value="PUTATIVE (AFU_ORTHOLOGUE AFUA_3G11560)-RELATED"/>
    <property type="match status" value="1"/>
</dbReference>
<keyword evidence="6" id="KW-1185">Reference proteome</keyword>
<organism evidence="5 6">
    <name type="scientific">Botryotinia calthae</name>
    <dbReference type="NCBI Taxonomy" id="38488"/>
    <lineage>
        <taxon>Eukaryota</taxon>
        <taxon>Fungi</taxon>
        <taxon>Dikarya</taxon>
        <taxon>Ascomycota</taxon>
        <taxon>Pezizomycotina</taxon>
        <taxon>Leotiomycetes</taxon>
        <taxon>Helotiales</taxon>
        <taxon>Sclerotiniaceae</taxon>
        <taxon>Botryotinia</taxon>
    </lineage>
</organism>
<evidence type="ECO:0000313" key="5">
    <source>
        <dbReference type="EMBL" id="TEY74396.1"/>
    </source>
</evidence>
<reference evidence="5 6" key="1">
    <citation type="submission" date="2017-11" db="EMBL/GenBank/DDBJ databases">
        <title>Comparative genomics of Botrytis spp.</title>
        <authorList>
            <person name="Valero-Jimenez C.A."/>
            <person name="Tapia P."/>
            <person name="Veloso J."/>
            <person name="Silva-Moreno E."/>
            <person name="Staats M."/>
            <person name="Valdes J.H."/>
            <person name="Van Kan J.A.L."/>
        </authorList>
    </citation>
    <scope>NUCLEOTIDE SEQUENCE [LARGE SCALE GENOMIC DNA]</scope>
    <source>
        <strain evidence="5 6">MUCL2830</strain>
    </source>
</reference>
<evidence type="ECO:0000313" key="6">
    <source>
        <dbReference type="Proteomes" id="UP000297299"/>
    </source>
</evidence>
<dbReference type="Proteomes" id="UP000297299">
    <property type="component" value="Unassembled WGS sequence"/>
</dbReference>
<evidence type="ECO:0000256" key="1">
    <source>
        <dbReference type="ARBA" id="ARBA00010515"/>
    </source>
</evidence>
<dbReference type="STRING" id="38488.A0A4Y8D8P8"/>
<dbReference type="InterPro" id="IPR002168">
    <property type="entry name" value="Lipase_GDXG_HIS_AS"/>
</dbReference>
<dbReference type="SUPFAM" id="SSF53474">
    <property type="entry name" value="alpha/beta-Hydrolases"/>
    <property type="match status" value="1"/>
</dbReference>
<dbReference type="InterPro" id="IPR029058">
    <property type="entry name" value="AB_hydrolase_fold"/>
</dbReference>
<dbReference type="EMBL" id="PHWZ01000073">
    <property type="protein sequence ID" value="TEY74396.1"/>
    <property type="molecule type" value="Genomic_DNA"/>
</dbReference>
<dbReference type="PROSITE" id="PS01174">
    <property type="entry name" value="LIPASE_GDXG_SER"/>
    <property type="match status" value="1"/>
</dbReference>
<dbReference type="OrthoDB" id="5354320at2759"/>
<dbReference type="InterPro" id="IPR013094">
    <property type="entry name" value="AB_hydrolase_3"/>
</dbReference>
<evidence type="ECO:0000256" key="2">
    <source>
        <dbReference type="ARBA" id="ARBA00022801"/>
    </source>
</evidence>
<comment type="caution">
    <text evidence="5">The sequence shown here is derived from an EMBL/GenBank/DDBJ whole genome shotgun (WGS) entry which is preliminary data.</text>
</comment>
<evidence type="ECO:0000259" key="4">
    <source>
        <dbReference type="Pfam" id="PF07859"/>
    </source>
</evidence>
<dbReference type="PANTHER" id="PTHR48081">
    <property type="entry name" value="AB HYDROLASE SUPERFAMILY PROTEIN C4A8.06C"/>
    <property type="match status" value="1"/>
</dbReference>
<name>A0A4Y8D8P8_9HELO</name>
<dbReference type="Gene3D" id="3.40.50.1820">
    <property type="entry name" value="alpha/beta hydrolase"/>
    <property type="match status" value="1"/>
</dbReference>
<feature type="active site" evidence="3">
    <location>
        <position position="245"/>
    </location>
</feature>
<accession>A0A4Y8D8P8</accession>
<keyword evidence="2" id="KW-0378">Hydrolase</keyword>
<dbReference type="InterPro" id="IPR033140">
    <property type="entry name" value="Lipase_GDXG_put_SER_AS"/>
</dbReference>
<evidence type="ECO:0000256" key="3">
    <source>
        <dbReference type="PROSITE-ProRule" id="PRU10038"/>
    </source>
</evidence>
<gene>
    <name evidence="5" type="ORF">BOTCAL_0073g00350</name>
</gene>
<proteinExistence type="inferred from homology"/>
<protein>
    <recommendedName>
        <fullName evidence="4">Alpha/beta hydrolase fold-3 domain-containing protein</fullName>
    </recommendedName>
</protein>
<dbReference type="Pfam" id="PF07859">
    <property type="entry name" value="Abhydrolase_3"/>
    <property type="match status" value="1"/>
</dbReference>
<dbReference type="PROSITE" id="PS01173">
    <property type="entry name" value="LIPASE_GDXG_HIS"/>
    <property type="match status" value="1"/>
</dbReference>
<comment type="similarity">
    <text evidence="1">Belongs to the 'GDXG' lipolytic enzyme family.</text>
</comment>
<dbReference type="AlphaFoldDB" id="A0A4Y8D8P8"/>
<sequence length="512" mass="56481">MDISPLGIAKAVIPNLPLVIKTAVLALLSRSPNASVQDVITEVIVVTARPLLSTPAAILKSQIQSQIDWGVWGPIWIAKCTLPKPQDDCHGNKRVCGVRNALVKAIKELGAEDDVFDLPEIIDVQAEWTGHRSGVSIFARRPDISECKQYEMMMKEVAPKSPTILYFHGGAFCLMDPITHRPTTSALAQQTGGRCFSVRYRLAPQNPFPSALLDALIAYLSLISPPPGSFHEPVPSKNIILSGDSSGAGLATSLLLLLTTLNRVGIDQIRFHGVNVPINATEVAGLAITSPWLDVSRSLPSISRNIQYDVIAPPSSDYTIPHPKLPQDSVWPARSPRVETYCESTMVIHPLVSPLAANREHWRGIAPVYVSVGWESMQDEAEVFARRLHEAGGTVIFDGYVGMPHCFALMPWNKAGRTAFENCANFCVEAVRGKVKRSDFGTWTDRGGNVETVELGKLGMRNNERKVDLDDVLVNKLLEKQRRWRVDLEKKLRNSEKDETIKTNSIRNGKEH</sequence>
<dbReference type="GO" id="GO:0016787">
    <property type="term" value="F:hydrolase activity"/>
    <property type="evidence" value="ECO:0007669"/>
    <property type="project" value="UniProtKB-KW"/>
</dbReference>
<feature type="domain" description="Alpha/beta hydrolase fold-3" evidence="4">
    <location>
        <begin position="164"/>
        <end position="408"/>
    </location>
</feature>
<dbReference type="InterPro" id="IPR050300">
    <property type="entry name" value="GDXG_lipolytic_enzyme"/>
</dbReference>